<dbReference type="PANTHER" id="PTHR45527:SF1">
    <property type="entry name" value="FATTY ACID SYNTHASE"/>
    <property type="match status" value="1"/>
</dbReference>
<dbReference type="SMART" id="SM00823">
    <property type="entry name" value="PKS_PP"/>
    <property type="match status" value="1"/>
</dbReference>
<keyword evidence="3" id="KW-0597">Phosphoprotein</keyword>
<dbReference type="Gene3D" id="2.30.38.10">
    <property type="entry name" value="Luciferase, Domain 3"/>
    <property type="match status" value="1"/>
</dbReference>
<comment type="cofactor">
    <cofactor evidence="1">
        <name>pantetheine 4'-phosphate</name>
        <dbReference type="ChEBI" id="CHEBI:47942"/>
    </cofactor>
</comment>
<accession>A0ABW7Z9H7</accession>
<dbReference type="PANTHER" id="PTHR45527">
    <property type="entry name" value="NONRIBOSOMAL PEPTIDE SYNTHETASE"/>
    <property type="match status" value="1"/>
</dbReference>
<dbReference type="InterPro" id="IPR009081">
    <property type="entry name" value="PP-bd_ACP"/>
</dbReference>
<evidence type="ECO:0000256" key="4">
    <source>
        <dbReference type="SAM" id="MobiDB-lite"/>
    </source>
</evidence>
<dbReference type="Pfam" id="PF00550">
    <property type="entry name" value="PP-binding"/>
    <property type="match status" value="1"/>
</dbReference>
<comment type="caution">
    <text evidence="6">The sequence shown here is derived from an EMBL/GenBank/DDBJ whole genome shotgun (WGS) entry which is preliminary data.</text>
</comment>
<dbReference type="InterPro" id="IPR020845">
    <property type="entry name" value="AMP-binding_CS"/>
</dbReference>
<dbReference type="SUPFAM" id="SSF56801">
    <property type="entry name" value="Acetyl-CoA synthetase-like"/>
    <property type="match status" value="1"/>
</dbReference>
<dbReference type="PROSITE" id="PS50075">
    <property type="entry name" value="CARRIER"/>
    <property type="match status" value="1"/>
</dbReference>
<dbReference type="InterPro" id="IPR025110">
    <property type="entry name" value="AMP-bd_C"/>
</dbReference>
<dbReference type="InterPro" id="IPR020806">
    <property type="entry name" value="PKS_PP-bd"/>
</dbReference>
<evidence type="ECO:0000313" key="7">
    <source>
        <dbReference type="Proteomes" id="UP001612741"/>
    </source>
</evidence>
<dbReference type="EMBL" id="JBITGY010000016">
    <property type="protein sequence ID" value="MFI6504832.1"/>
    <property type="molecule type" value="Genomic_DNA"/>
</dbReference>
<reference evidence="6 7" key="1">
    <citation type="submission" date="2024-10" db="EMBL/GenBank/DDBJ databases">
        <title>The Natural Products Discovery Center: Release of the First 8490 Sequenced Strains for Exploring Actinobacteria Biosynthetic Diversity.</title>
        <authorList>
            <person name="Kalkreuter E."/>
            <person name="Kautsar S.A."/>
            <person name="Yang D."/>
            <person name="Bader C.D."/>
            <person name="Teijaro C.N."/>
            <person name="Fluegel L."/>
            <person name="Davis C.M."/>
            <person name="Simpson J.R."/>
            <person name="Lauterbach L."/>
            <person name="Steele A.D."/>
            <person name="Gui C."/>
            <person name="Meng S."/>
            <person name="Li G."/>
            <person name="Viehrig K."/>
            <person name="Ye F."/>
            <person name="Su P."/>
            <person name="Kiefer A.F."/>
            <person name="Nichols A."/>
            <person name="Cepeda A.J."/>
            <person name="Yan W."/>
            <person name="Fan B."/>
            <person name="Jiang Y."/>
            <person name="Adhikari A."/>
            <person name="Zheng C.-J."/>
            <person name="Schuster L."/>
            <person name="Cowan T.M."/>
            <person name="Smanski M.J."/>
            <person name="Chevrette M.G."/>
            <person name="De Carvalho L.P.S."/>
            <person name="Shen B."/>
        </authorList>
    </citation>
    <scope>NUCLEOTIDE SEQUENCE [LARGE SCALE GENOMIC DNA]</scope>
    <source>
        <strain evidence="6 7">NPDC050545</strain>
    </source>
</reference>
<evidence type="ECO:0000313" key="6">
    <source>
        <dbReference type="EMBL" id="MFI6504832.1"/>
    </source>
</evidence>
<proteinExistence type="predicted"/>
<feature type="domain" description="Carrier" evidence="5">
    <location>
        <begin position="992"/>
        <end position="1067"/>
    </location>
</feature>
<dbReference type="Gene3D" id="3.40.50.1820">
    <property type="entry name" value="alpha/beta hydrolase"/>
    <property type="match status" value="1"/>
</dbReference>
<feature type="compositionally biased region" description="Low complexity" evidence="4">
    <location>
        <begin position="171"/>
        <end position="189"/>
    </location>
</feature>
<evidence type="ECO:0000259" key="5">
    <source>
        <dbReference type="PROSITE" id="PS50075"/>
    </source>
</evidence>
<feature type="compositionally biased region" description="Low complexity" evidence="4">
    <location>
        <begin position="1091"/>
        <end position="1114"/>
    </location>
</feature>
<dbReference type="InterPro" id="IPR000873">
    <property type="entry name" value="AMP-dep_synth/lig_dom"/>
</dbReference>
<dbReference type="Pfam" id="PF00668">
    <property type="entry name" value="Condensation"/>
    <property type="match status" value="1"/>
</dbReference>
<feature type="compositionally biased region" description="Basic and acidic residues" evidence="4">
    <location>
        <begin position="1117"/>
        <end position="1134"/>
    </location>
</feature>
<keyword evidence="7" id="KW-1185">Reference proteome</keyword>
<dbReference type="Gene3D" id="3.30.559.10">
    <property type="entry name" value="Chloramphenicol acetyltransferase-like domain"/>
    <property type="match status" value="1"/>
</dbReference>
<dbReference type="InterPro" id="IPR001242">
    <property type="entry name" value="Condensation_dom"/>
</dbReference>
<dbReference type="Gene3D" id="3.30.300.30">
    <property type="match status" value="1"/>
</dbReference>
<dbReference type="SUPFAM" id="SSF47336">
    <property type="entry name" value="ACP-like"/>
    <property type="match status" value="1"/>
</dbReference>
<evidence type="ECO:0000256" key="1">
    <source>
        <dbReference type="ARBA" id="ARBA00001957"/>
    </source>
</evidence>
<dbReference type="InterPro" id="IPR006162">
    <property type="entry name" value="Ppantetheine_attach_site"/>
</dbReference>
<dbReference type="InterPro" id="IPR029058">
    <property type="entry name" value="AB_hydrolase_fold"/>
</dbReference>
<organism evidence="6 7">
    <name type="scientific">Nonomuraea typhae</name>
    <dbReference type="NCBI Taxonomy" id="2603600"/>
    <lineage>
        <taxon>Bacteria</taxon>
        <taxon>Bacillati</taxon>
        <taxon>Actinomycetota</taxon>
        <taxon>Actinomycetes</taxon>
        <taxon>Streptosporangiales</taxon>
        <taxon>Streptosporangiaceae</taxon>
        <taxon>Nonomuraea</taxon>
    </lineage>
</organism>
<dbReference type="Proteomes" id="UP001612741">
    <property type="component" value="Unassembled WGS sequence"/>
</dbReference>
<dbReference type="PROSITE" id="PS00455">
    <property type="entry name" value="AMP_BINDING"/>
    <property type="match status" value="1"/>
</dbReference>
<evidence type="ECO:0000256" key="2">
    <source>
        <dbReference type="ARBA" id="ARBA00022450"/>
    </source>
</evidence>
<name>A0ABW7Z9H7_9ACTN</name>
<dbReference type="InterPro" id="IPR036736">
    <property type="entry name" value="ACP-like_sf"/>
</dbReference>
<feature type="region of interest" description="Disordered" evidence="4">
    <location>
        <begin position="170"/>
        <end position="189"/>
    </location>
</feature>
<keyword evidence="2" id="KW-0596">Phosphopantetheine</keyword>
<dbReference type="InterPro" id="IPR045851">
    <property type="entry name" value="AMP-bd_C_sf"/>
</dbReference>
<dbReference type="Gene3D" id="3.40.50.980">
    <property type="match status" value="2"/>
</dbReference>
<dbReference type="InterPro" id="IPR023213">
    <property type="entry name" value="CAT-like_dom_sf"/>
</dbReference>
<dbReference type="Pfam" id="PF13193">
    <property type="entry name" value="AMP-binding_C"/>
    <property type="match status" value="1"/>
</dbReference>
<evidence type="ECO:0000256" key="3">
    <source>
        <dbReference type="ARBA" id="ARBA00022553"/>
    </source>
</evidence>
<sequence length="1134" mass="119217">MHDSTHARVLGPASLRQEALCLLRELDPARPGLVLGLAFRLDGGTGPAALYRALLRLVAGNDALRTRFRRRGDGWQRIVDGGAGTPGRCCRREALPAGLSDEDFGELMGRRCRETLDPESGPLFLATLITCADRPAHLVVRVHHAVADLWSVGLLLNELAALYDEEAGGTASAAEPAPQPGAEAAAPEAAAPEAGDAAWRFWSEVYAVPCDPLNLPAAPPYPARGEAGDRPLERANHQVPLDLGAGRSAAVARLARECGVSRYTVLFVAMALAMAALTGARRTPLAVSHHGRTAESATEVGYLLTTVTVPVDAGAGTVRDLLAGVRRLLKAVQRHSGAGYPELAARARSEGGPEIPAPDVTLAMFQDLPSAPGLGAALLGARPLRIGRLELTVVRTLPSIGPWGLATLLAGDGERLFGRVELDSGRYRPWFADRLAATLPAAVDALTAAPDAPVRGLEVVPAADHARFRRWSAAPAPPAGDGPDTLHDLVLAAARRHPGRPALIAADGSLTYGELSARSAAVAAGLAGAGVAPAAAVGVLLPRRSDLVPALLGILRSGRAYVGLDPAAPAARLAEVIRRARCGAVLTGGEPAGTLREVLALTPGGDRVRQVRVDRLPPAEAVSEPRVAPEAPAYLMFTSGSTGRPKGVVIPHRAAVNLIRYGGAAHTPAELAESLAVSGVHFDLSVWELFLPLAYGHRVRLLDNALDLLDPDKLREADAGTFLSSVPSAVSTLVEHDALPAGLRLVTMGGDVIPAGLVHRILGGRPRAKVMAMYGPTETTTYMTAGEAGADVAEPVPIGRPFAGTRLRVVDQDLRLLPAGAVGELLIGGPCVSLGYVGQPELTAERYLPDPDVPGACLYRSGDLVRWRPDGSLEFAGRTDHQIKIRGFRIEPGDVEAGLRRVADLREAAVGAIGSGQDRRLAAYLVPRGPVGDVPGWLRELRDRLSAELPGYMVPAEFAALPELPKNRNGKPDRDRLARTPTLALGRRAALAPRTDTERRIARLWADLLGEDAVGVTDDLFELGAHSLVLARAGHLLRTEFAVEVPLAELWRRRTVADLARLIAEGTPRAPRSDAGGVPRLDRSRFRTSHAGEAASPAGEGASPAGEGASPAPGDAVHAREDVSRARADAEELR</sequence>
<dbReference type="Gene3D" id="3.30.559.30">
    <property type="entry name" value="Nonribosomal peptide synthetase, condensation domain"/>
    <property type="match status" value="1"/>
</dbReference>
<dbReference type="NCBIfam" id="TIGR01733">
    <property type="entry name" value="AA-adenyl-dom"/>
    <property type="match status" value="1"/>
</dbReference>
<dbReference type="InterPro" id="IPR010071">
    <property type="entry name" value="AA_adenyl_dom"/>
</dbReference>
<dbReference type="RefSeq" id="WP_397090747.1">
    <property type="nucleotide sequence ID" value="NZ_JBITGY010000016.1"/>
</dbReference>
<gene>
    <name evidence="6" type="ORF">ACIBG2_46130</name>
</gene>
<protein>
    <submittedName>
        <fullName evidence="6">Amino acid adenylation domain-containing protein</fullName>
    </submittedName>
</protein>
<dbReference type="PROSITE" id="PS00012">
    <property type="entry name" value="PHOSPHOPANTETHEINE"/>
    <property type="match status" value="1"/>
</dbReference>
<dbReference type="Pfam" id="PF00501">
    <property type="entry name" value="AMP-binding"/>
    <property type="match status" value="1"/>
</dbReference>
<feature type="region of interest" description="Disordered" evidence="4">
    <location>
        <begin position="1068"/>
        <end position="1134"/>
    </location>
</feature>
<dbReference type="SUPFAM" id="SSF52777">
    <property type="entry name" value="CoA-dependent acyltransferases"/>
    <property type="match status" value="2"/>
</dbReference>